<sequence>MFPTTGEVVFNQSRRSQRLRFRVGAMVLLASMALIAPQMAQATPSEADIARAQAEEEATKLSVAQIEVRLASVKAEADQALRAAQIAAEELNAANIALAEAKNTASSAQADADEAKANFEAGKKEIASIVQTAYRDGGSEIDTLAPYVNADGLRTVETKQASIEAFSASADAKMQRVAALQQVANVMQKAADEAVVAQTEATTEVQRRTEAAQASSQKALALQETTEAARQGYLAELARKQNTTVELIQEREAALEAQRQAAAAEAARRAAEAEAARRAEAARQAAEEAASRPAPYTPPAPSYDPPSGGGGGGSDAAAGAIAWAKSKLGAPYVWGGEGPGYDCSGLVTMAYRSQGIYLTHWSQAQYSEGYRVPVSQAQPGDLIFWNWDGGNIDHVAIYLGNNQIIEAPTFGVPVRITSIYGWGSVLPYAVRVV</sequence>
<feature type="chain" id="PRO_5014191975" description="NlpC/P60 domain-containing protein" evidence="7">
    <location>
        <begin position="43"/>
        <end position="433"/>
    </location>
</feature>
<dbReference type="AlphaFoldDB" id="A0A2I1I4W5"/>
<dbReference type="InterPro" id="IPR051202">
    <property type="entry name" value="Peptidase_C40"/>
</dbReference>
<evidence type="ECO:0000256" key="3">
    <source>
        <dbReference type="ARBA" id="ARBA00022801"/>
    </source>
</evidence>
<dbReference type="PANTHER" id="PTHR47053:SF1">
    <property type="entry name" value="MUREIN DD-ENDOPEPTIDASE MEPH-RELATED"/>
    <property type="match status" value="1"/>
</dbReference>
<dbReference type="Gene3D" id="3.90.1720.10">
    <property type="entry name" value="endopeptidase domain like (from Nostoc punctiforme)"/>
    <property type="match status" value="1"/>
</dbReference>
<dbReference type="OrthoDB" id="5177647at2"/>
<dbReference type="EMBL" id="PKKJ01000006">
    <property type="protein sequence ID" value="PKY66133.1"/>
    <property type="molecule type" value="Genomic_DNA"/>
</dbReference>
<evidence type="ECO:0000313" key="10">
    <source>
        <dbReference type="Proteomes" id="UP000234545"/>
    </source>
</evidence>
<accession>A0A2I1I4W5</accession>
<protein>
    <recommendedName>
        <fullName evidence="8">NlpC/P60 domain-containing protein</fullName>
    </recommendedName>
</protein>
<feature type="compositionally biased region" description="Pro residues" evidence="6">
    <location>
        <begin position="295"/>
        <end position="304"/>
    </location>
</feature>
<dbReference type="Proteomes" id="UP000234545">
    <property type="component" value="Unassembled WGS sequence"/>
</dbReference>
<evidence type="ECO:0000256" key="5">
    <source>
        <dbReference type="SAM" id="Coils"/>
    </source>
</evidence>
<comment type="similarity">
    <text evidence="1">Belongs to the peptidase C40 family.</text>
</comment>
<dbReference type="Pfam" id="PF00877">
    <property type="entry name" value="NLPC_P60"/>
    <property type="match status" value="1"/>
</dbReference>
<feature type="coiled-coil region" evidence="5">
    <location>
        <begin position="63"/>
        <end position="118"/>
    </location>
</feature>
<keyword evidence="2" id="KW-0645">Protease</keyword>
<gene>
    <name evidence="9" type="ORF">CYJ25_06035</name>
</gene>
<dbReference type="InterPro" id="IPR000064">
    <property type="entry name" value="NLP_P60_dom"/>
</dbReference>
<feature type="region of interest" description="Disordered" evidence="6">
    <location>
        <begin position="274"/>
        <end position="315"/>
    </location>
</feature>
<dbReference type="PANTHER" id="PTHR47053">
    <property type="entry name" value="MUREIN DD-ENDOPEPTIDASE MEPH-RELATED"/>
    <property type="match status" value="1"/>
</dbReference>
<dbReference type="GO" id="GO:0006508">
    <property type="term" value="P:proteolysis"/>
    <property type="evidence" value="ECO:0007669"/>
    <property type="project" value="UniProtKB-KW"/>
</dbReference>
<dbReference type="PROSITE" id="PS51935">
    <property type="entry name" value="NLPC_P60"/>
    <property type="match status" value="1"/>
</dbReference>
<keyword evidence="7" id="KW-0732">Signal</keyword>
<evidence type="ECO:0000259" key="8">
    <source>
        <dbReference type="PROSITE" id="PS51935"/>
    </source>
</evidence>
<keyword evidence="4" id="KW-0788">Thiol protease</keyword>
<dbReference type="SUPFAM" id="SSF54001">
    <property type="entry name" value="Cysteine proteinases"/>
    <property type="match status" value="1"/>
</dbReference>
<proteinExistence type="inferred from homology"/>
<name>A0A2I1I4W5_9ACTO</name>
<comment type="caution">
    <text evidence="9">The sequence shown here is derived from an EMBL/GenBank/DDBJ whole genome shotgun (WGS) entry which is preliminary data.</text>
</comment>
<feature type="signal peptide" evidence="7">
    <location>
        <begin position="1"/>
        <end position="42"/>
    </location>
</feature>
<keyword evidence="3" id="KW-0378">Hydrolase</keyword>
<evidence type="ECO:0000256" key="2">
    <source>
        <dbReference type="ARBA" id="ARBA00022670"/>
    </source>
</evidence>
<evidence type="ECO:0000256" key="7">
    <source>
        <dbReference type="SAM" id="SignalP"/>
    </source>
</evidence>
<dbReference type="InterPro" id="IPR038765">
    <property type="entry name" value="Papain-like_cys_pep_sf"/>
</dbReference>
<dbReference type="GO" id="GO:0008234">
    <property type="term" value="F:cysteine-type peptidase activity"/>
    <property type="evidence" value="ECO:0007669"/>
    <property type="project" value="UniProtKB-KW"/>
</dbReference>
<feature type="compositionally biased region" description="Basic and acidic residues" evidence="6">
    <location>
        <begin position="274"/>
        <end position="290"/>
    </location>
</feature>
<evidence type="ECO:0000256" key="4">
    <source>
        <dbReference type="ARBA" id="ARBA00022807"/>
    </source>
</evidence>
<evidence type="ECO:0000256" key="6">
    <source>
        <dbReference type="SAM" id="MobiDB-lite"/>
    </source>
</evidence>
<organism evidence="9 10">
    <name type="scientific">Schaalia turicensis</name>
    <dbReference type="NCBI Taxonomy" id="131111"/>
    <lineage>
        <taxon>Bacteria</taxon>
        <taxon>Bacillati</taxon>
        <taxon>Actinomycetota</taxon>
        <taxon>Actinomycetes</taxon>
        <taxon>Actinomycetales</taxon>
        <taxon>Actinomycetaceae</taxon>
        <taxon>Schaalia</taxon>
    </lineage>
</organism>
<reference evidence="9 10" key="1">
    <citation type="submission" date="2017-12" db="EMBL/GenBank/DDBJ databases">
        <title>Phylogenetic diversity of female urinary microbiome.</title>
        <authorList>
            <person name="Thomas-White K."/>
            <person name="Wolfe A.J."/>
        </authorList>
    </citation>
    <scope>NUCLEOTIDE SEQUENCE [LARGE SCALE GENOMIC DNA]</scope>
    <source>
        <strain evidence="9 10">UMB0250</strain>
    </source>
</reference>
<keyword evidence="5" id="KW-0175">Coiled coil</keyword>
<evidence type="ECO:0000313" key="9">
    <source>
        <dbReference type="EMBL" id="PKY66133.1"/>
    </source>
</evidence>
<feature type="domain" description="NlpC/P60" evidence="8">
    <location>
        <begin position="314"/>
        <end position="433"/>
    </location>
</feature>
<evidence type="ECO:0000256" key="1">
    <source>
        <dbReference type="ARBA" id="ARBA00007074"/>
    </source>
</evidence>